<evidence type="ECO:0000256" key="5">
    <source>
        <dbReference type="ARBA" id="ARBA00023242"/>
    </source>
</evidence>
<accession>A0AAE0JZD7</accession>
<evidence type="ECO:0000256" key="1">
    <source>
        <dbReference type="ARBA" id="ARBA00004123"/>
    </source>
</evidence>
<keyword evidence="4" id="KW-0236">DNA replication inhibitor</keyword>
<evidence type="ECO:0000256" key="2">
    <source>
        <dbReference type="ARBA" id="ARBA00006075"/>
    </source>
</evidence>
<dbReference type="EMBL" id="JAULSN010000007">
    <property type="protein sequence ID" value="KAK3367233.1"/>
    <property type="molecule type" value="Genomic_DNA"/>
</dbReference>
<feature type="domain" description="Chromosome segregation in meiosis protein 3" evidence="9">
    <location>
        <begin position="80"/>
        <end position="161"/>
    </location>
</feature>
<feature type="compositionally biased region" description="Low complexity" evidence="8">
    <location>
        <begin position="397"/>
        <end position="406"/>
    </location>
</feature>
<evidence type="ECO:0000313" key="10">
    <source>
        <dbReference type="EMBL" id="KAK3367233.1"/>
    </source>
</evidence>
<keyword evidence="6 7" id="KW-0131">Cell cycle</keyword>
<evidence type="ECO:0000256" key="7">
    <source>
        <dbReference type="RuleBase" id="RU366049"/>
    </source>
</evidence>
<dbReference type="InterPro" id="IPR040038">
    <property type="entry name" value="TIPIN/Csm3/Swi3"/>
</dbReference>
<feature type="compositionally biased region" description="Low complexity" evidence="8">
    <location>
        <begin position="266"/>
        <end position="279"/>
    </location>
</feature>
<protein>
    <recommendedName>
        <fullName evidence="7">Chromosome segregation in meiosis protein</fullName>
    </recommendedName>
</protein>
<dbReference type="GO" id="GO:0006974">
    <property type="term" value="P:DNA damage response"/>
    <property type="evidence" value="ECO:0007669"/>
    <property type="project" value="UniProtKB-KW"/>
</dbReference>
<name>A0AAE0JZD7_9PEZI</name>
<gene>
    <name evidence="10" type="ORF">B0T24DRAFT_682372</name>
</gene>
<dbReference type="PANTHER" id="PTHR13220">
    <property type="entry name" value="TIMELESS INTERACTING-RELATED"/>
    <property type="match status" value="1"/>
</dbReference>
<sequence>MPSKTNPKSAAAAAPNREADSNAFINEYLADWDNDDPFASDTPEPASAPKKADKKGKKTDSLGIDEQIDLTRKPRAPRVKLDETRLLSEKGIPKLRKMAPRIKFKGKGHEFSDASRLLSFYQEWLDDLFPKATFLDALAMVEKAGHKIVMRNERQRWIDEGKPKPTIEDEDEDEDHQDQRSSAPRQPSRIAPIFEQMAGQDRAGTPAADDLFGDGDIYNATPRGGTGPSRQLAQDVPDDDDLDALMGEAESNTLQPPNRPSTATPSFGSIFGSGSNNRSTQASGGEPDDDDLDALMAEAETSTATSKPSQFAAKGSIFGSGNTAQKATQDRNAHEENDDDDDLDALMAEAEAEAQAAPSAGGNRVTPADGNGNVARTDKAKNPGGTTDQDNADDLDALMAEAEAQAPSTTNTTAPPKDSNQRPQTFDDDEEAMAEMDGLW</sequence>
<feature type="compositionally biased region" description="Polar residues" evidence="8">
    <location>
        <begin position="250"/>
        <end position="265"/>
    </location>
</feature>
<dbReference type="InterPro" id="IPR012923">
    <property type="entry name" value="Csm3"/>
</dbReference>
<dbReference type="AlphaFoldDB" id="A0AAE0JZD7"/>
<evidence type="ECO:0000313" key="11">
    <source>
        <dbReference type="Proteomes" id="UP001287356"/>
    </source>
</evidence>
<evidence type="ECO:0000256" key="4">
    <source>
        <dbReference type="ARBA" id="ARBA00022880"/>
    </source>
</evidence>
<organism evidence="10 11">
    <name type="scientific">Lasiosphaeria ovina</name>
    <dbReference type="NCBI Taxonomy" id="92902"/>
    <lineage>
        <taxon>Eukaryota</taxon>
        <taxon>Fungi</taxon>
        <taxon>Dikarya</taxon>
        <taxon>Ascomycota</taxon>
        <taxon>Pezizomycotina</taxon>
        <taxon>Sordariomycetes</taxon>
        <taxon>Sordariomycetidae</taxon>
        <taxon>Sordariales</taxon>
        <taxon>Lasiosphaeriaceae</taxon>
        <taxon>Lasiosphaeria</taxon>
    </lineage>
</organism>
<keyword evidence="11" id="KW-1185">Reference proteome</keyword>
<comment type="function">
    <text evidence="7">Plays an important role in the control of DNA replication and the maintenance of replication fork stability.</text>
</comment>
<dbReference type="GO" id="GO:0003677">
    <property type="term" value="F:DNA binding"/>
    <property type="evidence" value="ECO:0007669"/>
    <property type="project" value="TreeGrafter"/>
</dbReference>
<reference evidence="10" key="1">
    <citation type="journal article" date="2023" name="Mol. Phylogenet. Evol.">
        <title>Genome-scale phylogeny and comparative genomics of the fungal order Sordariales.</title>
        <authorList>
            <person name="Hensen N."/>
            <person name="Bonometti L."/>
            <person name="Westerberg I."/>
            <person name="Brannstrom I.O."/>
            <person name="Guillou S."/>
            <person name="Cros-Aarteil S."/>
            <person name="Calhoun S."/>
            <person name="Haridas S."/>
            <person name="Kuo A."/>
            <person name="Mondo S."/>
            <person name="Pangilinan J."/>
            <person name="Riley R."/>
            <person name="LaButti K."/>
            <person name="Andreopoulos B."/>
            <person name="Lipzen A."/>
            <person name="Chen C."/>
            <person name="Yan M."/>
            <person name="Daum C."/>
            <person name="Ng V."/>
            <person name="Clum A."/>
            <person name="Steindorff A."/>
            <person name="Ohm R.A."/>
            <person name="Martin F."/>
            <person name="Silar P."/>
            <person name="Natvig D.O."/>
            <person name="Lalanne C."/>
            <person name="Gautier V."/>
            <person name="Ament-Velasquez S.L."/>
            <person name="Kruys A."/>
            <person name="Hutchinson M.I."/>
            <person name="Powell A.J."/>
            <person name="Barry K."/>
            <person name="Miller A.N."/>
            <person name="Grigoriev I.V."/>
            <person name="Debuchy R."/>
            <person name="Gladieux P."/>
            <person name="Hiltunen Thoren M."/>
            <person name="Johannesson H."/>
        </authorList>
    </citation>
    <scope>NUCLEOTIDE SEQUENCE</scope>
    <source>
        <strain evidence="10">CBS 958.72</strain>
    </source>
</reference>
<feature type="region of interest" description="Disordered" evidence="8">
    <location>
        <begin position="34"/>
        <end position="77"/>
    </location>
</feature>
<feature type="compositionally biased region" description="Basic and acidic residues" evidence="8">
    <location>
        <begin position="157"/>
        <end position="167"/>
    </location>
</feature>
<comment type="caution">
    <text evidence="10">The sequence shown here is derived from an EMBL/GenBank/DDBJ whole genome shotgun (WGS) entry which is preliminary data.</text>
</comment>
<evidence type="ECO:0000256" key="3">
    <source>
        <dbReference type="ARBA" id="ARBA00022763"/>
    </source>
</evidence>
<keyword evidence="3 7" id="KW-0227">DNA damage</keyword>
<comment type="subcellular location">
    <subcellularLocation>
        <location evidence="1 7">Nucleus</location>
    </subcellularLocation>
</comment>
<feature type="compositionally biased region" description="Low complexity" evidence="8">
    <location>
        <begin position="345"/>
        <end position="357"/>
    </location>
</feature>
<comment type="similarity">
    <text evidence="2 7">Belongs to the CSM3 family.</text>
</comment>
<dbReference type="GO" id="GO:0000076">
    <property type="term" value="P:DNA replication checkpoint signaling"/>
    <property type="evidence" value="ECO:0007669"/>
    <property type="project" value="UniProtKB-UniRule"/>
</dbReference>
<reference evidence="10" key="2">
    <citation type="submission" date="2023-06" db="EMBL/GenBank/DDBJ databases">
        <authorList>
            <consortium name="Lawrence Berkeley National Laboratory"/>
            <person name="Haridas S."/>
            <person name="Hensen N."/>
            <person name="Bonometti L."/>
            <person name="Westerberg I."/>
            <person name="Brannstrom I.O."/>
            <person name="Guillou S."/>
            <person name="Cros-Aarteil S."/>
            <person name="Calhoun S."/>
            <person name="Kuo A."/>
            <person name="Mondo S."/>
            <person name="Pangilinan J."/>
            <person name="Riley R."/>
            <person name="Labutti K."/>
            <person name="Andreopoulos B."/>
            <person name="Lipzen A."/>
            <person name="Chen C."/>
            <person name="Yanf M."/>
            <person name="Daum C."/>
            <person name="Ng V."/>
            <person name="Clum A."/>
            <person name="Steindorff A."/>
            <person name="Ohm R."/>
            <person name="Martin F."/>
            <person name="Silar P."/>
            <person name="Natvig D."/>
            <person name="Lalanne C."/>
            <person name="Gautier V."/>
            <person name="Ament-Velasquez S.L."/>
            <person name="Kruys A."/>
            <person name="Hutchinson M.I."/>
            <person name="Powell A.J."/>
            <person name="Barry K."/>
            <person name="Miller A.N."/>
            <person name="Grigoriev I.V."/>
            <person name="Debuchy R."/>
            <person name="Gladieux P."/>
            <person name="Thoren M.H."/>
            <person name="Johannesson H."/>
        </authorList>
    </citation>
    <scope>NUCLEOTIDE SEQUENCE</scope>
    <source>
        <strain evidence="10">CBS 958.72</strain>
    </source>
</reference>
<dbReference type="Proteomes" id="UP001287356">
    <property type="component" value="Unassembled WGS sequence"/>
</dbReference>
<dbReference type="Pfam" id="PF07962">
    <property type="entry name" value="Swi3"/>
    <property type="match status" value="1"/>
</dbReference>
<dbReference type="GO" id="GO:0031298">
    <property type="term" value="C:replication fork protection complex"/>
    <property type="evidence" value="ECO:0007669"/>
    <property type="project" value="TreeGrafter"/>
</dbReference>
<evidence type="ECO:0000256" key="8">
    <source>
        <dbReference type="SAM" id="MobiDB-lite"/>
    </source>
</evidence>
<evidence type="ECO:0000259" key="9">
    <source>
        <dbReference type="Pfam" id="PF07962"/>
    </source>
</evidence>
<proteinExistence type="inferred from homology"/>
<keyword evidence="5 7" id="KW-0539">Nucleus</keyword>
<dbReference type="GO" id="GO:0031297">
    <property type="term" value="P:replication fork processing"/>
    <property type="evidence" value="ECO:0007669"/>
    <property type="project" value="UniProtKB-UniRule"/>
</dbReference>
<dbReference type="GO" id="GO:0043111">
    <property type="term" value="P:replication fork arrest"/>
    <property type="evidence" value="ECO:0007669"/>
    <property type="project" value="TreeGrafter"/>
</dbReference>
<feature type="region of interest" description="Disordered" evidence="8">
    <location>
        <begin position="1"/>
        <end position="20"/>
    </location>
</feature>
<evidence type="ECO:0000256" key="6">
    <source>
        <dbReference type="ARBA" id="ARBA00023306"/>
    </source>
</evidence>
<dbReference type="PANTHER" id="PTHR13220:SF11">
    <property type="entry name" value="TIMELESS-INTERACTING PROTEIN"/>
    <property type="match status" value="1"/>
</dbReference>
<feature type="region of interest" description="Disordered" evidence="8">
    <location>
        <begin position="157"/>
        <end position="440"/>
    </location>
</feature>